<evidence type="ECO:0000259" key="2">
    <source>
        <dbReference type="Pfam" id="PF02481"/>
    </source>
</evidence>
<comment type="similarity">
    <text evidence="1">Belongs to the DprA/Smf family.</text>
</comment>
<dbReference type="InterPro" id="IPR057666">
    <property type="entry name" value="DrpA_SLOG"/>
</dbReference>
<dbReference type="GO" id="GO:0009294">
    <property type="term" value="P:DNA-mediated transformation"/>
    <property type="evidence" value="ECO:0007669"/>
    <property type="project" value="InterPro"/>
</dbReference>
<dbReference type="InterPro" id="IPR003488">
    <property type="entry name" value="DprA"/>
</dbReference>
<sequence>MYELENLLFKLIFCRGIRLNGCWQLIKYALEKQYTHFTMEEILYFVVDRQHQKAFRDSWSDLSDEFIQQKKQEHCYLFCLNEEYPEMLLEIPYPPIFLFYKGDLRFLMEKKIAFVGAREATGYGRRVVHRLLPELVKEQFVIISGLAKGIDTESHRKVLSLGGKTIGVIGTGLDNCYPESSRELQEEIATNHLLLSEYPDGTGPRRHHFPMRNRIIAGLSLGACIIEAKQRSGSLITAQMALEYGREVFAVPGEILSGYSDGCHNLIQDGAKCVCSAKDILEELTNFS</sequence>
<dbReference type="SUPFAM" id="SSF102405">
    <property type="entry name" value="MCP/YpsA-like"/>
    <property type="match status" value="1"/>
</dbReference>
<dbReference type="OrthoDB" id="9785707at2"/>
<protein>
    <submittedName>
        <fullName evidence="3">DNA protecting protein DprA</fullName>
    </submittedName>
</protein>
<dbReference type="PANTHER" id="PTHR43022">
    <property type="entry name" value="PROTEIN SMF"/>
    <property type="match status" value="1"/>
</dbReference>
<accession>R3TN79</accession>
<comment type="caution">
    <text evidence="3">The sequence shown here is derived from an EMBL/GenBank/DDBJ whole genome shotgun (WGS) entry which is preliminary data.</text>
</comment>
<dbReference type="Proteomes" id="UP000013785">
    <property type="component" value="Unassembled WGS sequence"/>
</dbReference>
<dbReference type="PATRIC" id="fig|1158610.3.peg.1935"/>
<keyword evidence="4" id="KW-1185">Reference proteome</keyword>
<evidence type="ECO:0000256" key="1">
    <source>
        <dbReference type="ARBA" id="ARBA00006525"/>
    </source>
</evidence>
<feature type="domain" description="Smf/DprA SLOG" evidence="2">
    <location>
        <begin position="77"/>
        <end position="284"/>
    </location>
</feature>
<name>R3TN79_9ENTE</name>
<dbReference type="eggNOG" id="COG0758">
    <property type="taxonomic scope" value="Bacteria"/>
</dbReference>
<dbReference type="NCBIfam" id="TIGR00732">
    <property type="entry name" value="dprA"/>
    <property type="match status" value="1"/>
</dbReference>
<dbReference type="RefSeq" id="WP_010768603.1">
    <property type="nucleotide sequence ID" value="NZ_ASWE01000002.1"/>
</dbReference>
<dbReference type="Pfam" id="PF02481">
    <property type="entry name" value="DNA_processg_A"/>
    <property type="match status" value="1"/>
</dbReference>
<proteinExistence type="inferred from homology"/>
<organism evidence="3 4">
    <name type="scientific">Enterococcus phoeniculicola ATCC BAA-412</name>
    <dbReference type="NCBI Taxonomy" id="1158610"/>
    <lineage>
        <taxon>Bacteria</taxon>
        <taxon>Bacillati</taxon>
        <taxon>Bacillota</taxon>
        <taxon>Bacilli</taxon>
        <taxon>Lactobacillales</taxon>
        <taxon>Enterococcaceae</taxon>
        <taxon>Enterococcus</taxon>
    </lineage>
</organism>
<gene>
    <name evidence="3" type="ORF">UC3_01941</name>
</gene>
<reference evidence="3 4" key="1">
    <citation type="submission" date="2013-02" db="EMBL/GenBank/DDBJ databases">
        <title>The Genome Sequence of Enterococcus phoeniculicola BAA-412.</title>
        <authorList>
            <consortium name="The Broad Institute Genome Sequencing Platform"/>
            <consortium name="The Broad Institute Genome Sequencing Center for Infectious Disease"/>
            <person name="Earl A.M."/>
            <person name="Gilmore M.S."/>
            <person name="Lebreton F."/>
            <person name="Walker B."/>
            <person name="Young S.K."/>
            <person name="Zeng Q."/>
            <person name="Gargeya S."/>
            <person name="Fitzgerald M."/>
            <person name="Haas B."/>
            <person name="Abouelleil A."/>
            <person name="Alvarado L."/>
            <person name="Arachchi H.M."/>
            <person name="Berlin A.M."/>
            <person name="Chapman S.B."/>
            <person name="Dewar J."/>
            <person name="Goldberg J."/>
            <person name="Griggs A."/>
            <person name="Gujja S."/>
            <person name="Hansen M."/>
            <person name="Howarth C."/>
            <person name="Imamovic A."/>
            <person name="Larimer J."/>
            <person name="McCowan C."/>
            <person name="Murphy C."/>
            <person name="Neiman D."/>
            <person name="Pearson M."/>
            <person name="Priest M."/>
            <person name="Roberts A."/>
            <person name="Saif S."/>
            <person name="Shea T."/>
            <person name="Sisk P."/>
            <person name="Sykes S."/>
            <person name="Wortman J."/>
            <person name="Nusbaum C."/>
            <person name="Birren B."/>
        </authorList>
    </citation>
    <scope>NUCLEOTIDE SEQUENCE [LARGE SCALE GENOMIC DNA]</scope>
    <source>
        <strain evidence="3 4">ATCC BAA-412</strain>
    </source>
</reference>
<dbReference type="PANTHER" id="PTHR43022:SF1">
    <property type="entry name" value="PROTEIN SMF"/>
    <property type="match status" value="1"/>
</dbReference>
<evidence type="ECO:0000313" key="4">
    <source>
        <dbReference type="Proteomes" id="UP000013785"/>
    </source>
</evidence>
<dbReference type="HOGENOM" id="CLU_029601_3_3_9"/>
<dbReference type="STRING" id="154621.RV11_GL003216"/>
<dbReference type="Gene3D" id="3.40.50.450">
    <property type="match status" value="1"/>
</dbReference>
<evidence type="ECO:0000313" key="3">
    <source>
        <dbReference type="EMBL" id="EOL42964.1"/>
    </source>
</evidence>
<dbReference type="AlphaFoldDB" id="R3TN79"/>
<dbReference type="EMBL" id="AJAT01000016">
    <property type="protein sequence ID" value="EOL42964.1"/>
    <property type="molecule type" value="Genomic_DNA"/>
</dbReference>